<organism evidence="3 4">
    <name type="scientific">Natronobacterium gregoryi</name>
    <dbReference type="NCBI Taxonomy" id="44930"/>
    <lineage>
        <taxon>Archaea</taxon>
        <taxon>Methanobacteriati</taxon>
        <taxon>Methanobacteriota</taxon>
        <taxon>Stenosarchaea group</taxon>
        <taxon>Halobacteria</taxon>
        <taxon>Halobacteriales</taxon>
        <taxon>Natrialbaceae</taxon>
        <taxon>Natronobacterium</taxon>
    </lineage>
</organism>
<dbReference type="SUPFAM" id="SSF51126">
    <property type="entry name" value="Pectin lyase-like"/>
    <property type="match status" value="1"/>
</dbReference>
<accession>A0A1I3P7X9</accession>
<dbReference type="InterPro" id="IPR011050">
    <property type="entry name" value="Pectin_lyase_fold/virulence"/>
</dbReference>
<dbReference type="Gene3D" id="2.160.20.10">
    <property type="entry name" value="Single-stranded right-handed beta-helix, Pectin lyase-like"/>
    <property type="match status" value="1"/>
</dbReference>
<protein>
    <submittedName>
        <fullName evidence="3">Nitrous oxidase accessory protein NosD, contains tandem CASH domains</fullName>
    </submittedName>
</protein>
<dbReference type="EMBL" id="FORO01000016">
    <property type="protein sequence ID" value="SFJ17539.1"/>
    <property type="molecule type" value="Genomic_DNA"/>
</dbReference>
<evidence type="ECO:0000259" key="2">
    <source>
        <dbReference type="Pfam" id="PF05048"/>
    </source>
</evidence>
<dbReference type="Pfam" id="PF05048">
    <property type="entry name" value="NosD"/>
    <property type="match status" value="1"/>
</dbReference>
<evidence type="ECO:0000256" key="1">
    <source>
        <dbReference type="ARBA" id="ARBA00022737"/>
    </source>
</evidence>
<dbReference type="OMA" id="NRIGVHL"/>
<evidence type="ECO:0000313" key="4">
    <source>
        <dbReference type="Proteomes" id="UP000182829"/>
    </source>
</evidence>
<dbReference type="SMART" id="SM00710">
    <property type="entry name" value="PbH1"/>
    <property type="match status" value="6"/>
</dbReference>
<reference evidence="3 4" key="1">
    <citation type="submission" date="2016-10" db="EMBL/GenBank/DDBJ databases">
        <authorList>
            <person name="de Groot N.N."/>
        </authorList>
    </citation>
    <scope>NUCLEOTIDE SEQUENCE [LARGE SCALE GENOMIC DNA]</scope>
    <source>
        <strain evidence="3 4">SP2</strain>
    </source>
</reference>
<gene>
    <name evidence="3" type="ORF">SAMN05443661_11658</name>
</gene>
<dbReference type="Pfam" id="PF05573">
    <property type="entry name" value="NosL"/>
    <property type="match status" value="1"/>
</dbReference>
<proteinExistence type="predicted"/>
<evidence type="ECO:0000313" key="3">
    <source>
        <dbReference type="EMBL" id="SFJ17539.1"/>
    </source>
</evidence>
<dbReference type="RefSeq" id="WP_005579502.1">
    <property type="nucleotide sequence ID" value="NZ_FORO01000016.1"/>
</dbReference>
<name>A0A1I3P7X9_9EURY</name>
<dbReference type="InterPro" id="IPR051550">
    <property type="entry name" value="SCF-Subunits/Alg-Epimerases"/>
</dbReference>
<dbReference type="PANTHER" id="PTHR22990:SF15">
    <property type="entry name" value="F-BOX ONLY PROTEIN 10"/>
    <property type="match status" value="1"/>
</dbReference>
<dbReference type="SUPFAM" id="SSF160387">
    <property type="entry name" value="NosL/MerB-like"/>
    <property type="match status" value="1"/>
</dbReference>
<dbReference type="PANTHER" id="PTHR22990">
    <property type="entry name" value="F-BOX ONLY PROTEIN"/>
    <property type="match status" value="1"/>
</dbReference>
<dbReference type="GeneID" id="14208250"/>
<feature type="domain" description="Periplasmic copper-binding protein NosD beta helix" evidence="2">
    <location>
        <begin position="369"/>
        <end position="549"/>
    </location>
</feature>
<sequence>MAVPRRLLLSLALAVGIAGVVGLFVADPGSTSPDPVPFEDTVETGVVLENAPDDDEIDVPQAQVFYSQYEYVVGYNGIERFVDDSQAAGHEDRFGYPLSVHVSDYSETNLELSEEGHPIAADSIGWVDAEEAAFVVDSEARTPAGETVVPFSDQSDAEAFATAHDGTVLEWAQLLESEFSVDDADVVRDRVDDRHARADALVADAETLQDRPVEVVVGDDVETVADALEAAPAESTILLEGDHDVPDGIEVDRPLTIAGDGNATLQGDDNGTVLTLDADRAAVTDLEITGVGDVAEPGAGDVDSQSDDPLEMAYGQGDAGIEVNGSHAAVENVTIETPSNGVLLRDSPETVVRNVTVYGSDHWSDGYMGVLAMRSTDAVVTDSRFVDGRDGVYAHRSDGLVYRNNSLENNRIGVHLMYTSSTLIVDNRIDDAMSTGIDVMTDPEHNAIVGNEVRGGSQGILTAGSRSYVANNLVTDAEVGLTTAAGNSIYEHNVLAGNALGAQANQLLPTNRVRANDFVGNYEDAEARLGALRVWTDDGSGNFWHGATGETDGDVFERSYSPTHPVDERLHRVDGTETLAHAPATDALAAFEDSVSGMRSESIVDLAPLCEPANPELLERTAWEAPDRDCPAG</sequence>
<dbReference type="InterPro" id="IPR006626">
    <property type="entry name" value="PbH1"/>
</dbReference>
<dbReference type="Proteomes" id="UP000182829">
    <property type="component" value="Unassembled WGS sequence"/>
</dbReference>
<dbReference type="Gene3D" id="3.30.70.2050">
    <property type="match status" value="1"/>
</dbReference>
<dbReference type="AlphaFoldDB" id="A0A1I3P7X9"/>
<dbReference type="InterPro" id="IPR012334">
    <property type="entry name" value="Pectin_lyas_fold"/>
</dbReference>
<dbReference type="OrthoDB" id="29186at2157"/>
<keyword evidence="1" id="KW-0677">Repeat</keyword>
<dbReference type="InterPro" id="IPR008719">
    <property type="entry name" value="N2O_reductase_NosL"/>
</dbReference>
<dbReference type="InterPro" id="IPR007742">
    <property type="entry name" value="NosD_dom"/>
</dbReference>